<keyword evidence="8 9" id="KW-0472">Membrane</keyword>
<dbReference type="EMBL" id="KB933230">
    <property type="protein sequence ID" value="EON98192.1"/>
    <property type="molecule type" value="Genomic_DNA"/>
</dbReference>
<keyword evidence="13" id="KW-1185">Reference proteome</keyword>
<dbReference type="KEGG" id="tmn:UCRPA7_6295"/>
<gene>
    <name evidence="12" type="ORF">UCRPA7_6295</name>
</gene>
<evidence type="ECO:0000256" key="9">
    <source>
        <dbReference type="PROSITE-ProRule" id="PRU00282"/>
    </source>
</evidence>
<keyword evidence="7" id="KW-1133">Transmembrane helix</keyword>
<evidence type="ECO:0000256" key="10">
    <source>
        <dbReference type="RuleBase" id="RU000488"/>
    </source>
</evidence>
<keyword evidence="5" id="KW-0677">Repeat</keyword>
<name>R8BFX7_PHAM7</name>
<feature type="region of interest" description="Disordered" evidence="11">
    <location>
        <begin position="262"/>
        <end position="283"/>
    </location>
</feature>
<dbReference type="GeneID" id="19326936"/>
<dbReference type="Proteomes" id="UP000014074">
    <property type="component" value="Unassembled WGS sequence"/>
</dbReference>
<keyword evidence="3 10" id="KW-0813">Transport</keyword>
<keyword evidence="6" id="KW-0999">Mitochondrion inner membrane</keyword>
<evidence type="ECO:0000256" key="2">
    <source>
        <dbReference type="ARBA" id="ARBA00006375"/>
    </source>
</evidence>
<dbReference type="AlphaFoldDB" id="R8BFX7"/>
<dbReference type="Pfam" id="PF00153">
    <property type="entry name" value="Mito_carr"/>
    <property type="match status" value="3"/>
</dbReference>
<dbReference type="InterPro" id="IPR023395">
    <property type="entry name" value="MCP_dom_sf"/>
</dbReference>
<feature type="region of interest" description="Disordered" evidence="11">
    <location>
        <begin position="190"/>
        <end position="212"/>
    </location>
</feature>
<keyword evidence="4 9" id="KW-0812">Transmembrane</keyword>
<dbReference type="SUPFAM" id="SSF103506">
    <property type="entry name" value="Mitochondrial carrier"/>
    <property type="match status" value="1"/>
</dbReference>
<evidence type="ECO:0000256" key="11">
    <source>
        <dbReference type="SAM" id="MobiDB-lite"/>
    </source>
</evidence>
<dbReference type="Gene3D" id="1.50.40.10">
    <property type="entry name" value="Mitochondrial carrier domain"/>
    <property type="match status" value="2"/>
</dbReference>
<dbReference type="OrthoDB" id="250329at2759"/>
<dbReference type="PROSITE" id="PS50920">
    <property type="entry name" value="SOLCAR"/>
    <property type="match status" value="3"/>
</dbReference>
<evidence type="ECO:0000256" key="5">
    <source>
        <dbReference type="ARBA" id="ARBA00022737"/>
    </source>
</evidence>
<dbReference type="HOGENOM" id="CLU_015166_3_0_1"/>
<dbReference type="eggNOG" id="KOG0768">
    <property type="taxonomic scope" value="Eukaryota"/>
</dbReference>
<comment type="similarity">
    <text evidence="2 10">Belongs to the mitochondrial carrier (TC 2.A.29) family.</text>
</comment>
<evidence type="ECO:0000256" key="3">
    <source>
        <dbReference type="ARBA" id="ARBA00022448"/>
    </source>
</evidence>
<feature type="repeat" description="Solcar" evidence="9">
    <location>
        <begin position="1"/>
        <end position="78"/>
    </location>
</feature>
<evidence type="ECO:0000256" key="6">
    <source>
        <dbReference type="ARBA" id="ARBA00022792"/>
    </source>
</evidence>
<dbReference type="RefSeq" id="XP_007917023.1">
    <property type="nucleotide sequence ID" value="XM_007918832.1"/>
</dbReference>
<accession>R8BFX7</accession>
<sequence length="342" mass="36426">MAGAVAAFTVDLLVYPLDTIKTRLQSQDYIKTYAKSASAPKSSIHVFRGLYQGVGSVIIATLPAAGVFFTTYEAAKTFYSGLVATSPVPVPQAVVHAIASGTAELASCLVLTPSEVIKQNAQMIRQSQGGLKGGSASMQALRMLWKSEGGPARRLLTGYTALAARNLPFTALQFPVFEATRRRIWEYRDRTRGSSGRGGSTMMDGDGGVGGGERRLDGKAWRGLLETGTITGLSAGLSGMWAATITTPLDVVKTRMMLSAGHDTAETSTTAPAGRVQKTRSPTGGLQMARMIYQERGVRGLFRGGAFRAGWTFIGSGLYLGTYEMAKVYLKGDKDGRDDDVI</sequence>
<evidence type="ECO:0000256" key="4">
    <source>
        <dbReference type="ARBA" id="ARBA00022692"/>
    </source>
</evidence>
<comment type="subcellular location">
    <subcellularLocation>
        <location evidence="1">Membrane</location>
        <topology evidence="1">Multi-pass membrane protein</topology>
    </subcellularLocation>
</comment>
<feature type="repeat" description="Solcar" evidence="9">
    <location>
        <begin position="226"/>
        <end position="329"/>
    </location>
</feature>
<protein>
    <submittedName>
        <fullName evidence="12">Putative mitochondrial carrier protein</fullName>
    </submittedName>
</protein>
<feature type="repeat" description="Solcar" evidence="9">
    <location>
        <begin position="91"/>
        <end position="183"/>
    </location>
</feature>
<keyword evidence="6" id="KW-0496">Mitochondrion</keyword>
<dbReference type="InterPro" id="IPR018108">
    <property type="entry name" value="MCP_transmembrane"/>
</dbReference>
<dbReference type="PANTHER" id="PTHR45667">
    <property type="entry name" value="S-ADENOSYLMETHIONINE MITOCHONDRIAL CARRIER PROTEIN"/>
    <property type="match status" value="1"/>
</dbReference>
<reference evidence="13" key="1">
    <citation type="journal article" date="2013" name="Genome Announc.">
        <title>Draft genome sequence of the ascomycete Phaeoacremonium aleophilum strain UCR-PA7, a causal agent of the esca disease complex in grapevines.</title>
        <authorList>
            <person name="Blanco-Ulate B."/>
            <person name="Rolshausen P."/>
            <person name="Cantu D."/>
        </authorList>
    </citation>
    <scope>NUCLEOTIDE SEQUENCE [LARGE SCALE GENOMIC DNA]</scope>
    <source>
        <strain evidence="13">UCR-PA7</strain>
    </source>
</reference>
<organism evidence="12 13">
    <name type="scientific">Phaeoacremonium minimum (strain UCR-PA7)</name>
    <name type="common">Esca disease fungus</name>
    <name type="synonym">Togninia minima</name>
    <dbReference type="NCBI Taxonomy" id="1286976"/>
    <lineage>
        <taxon>Eukaryota</taxon>
        <taxon>Fungi</taxon>
        <taxon>Dikarya</taxon>
        <taxon>Ascomycota</taxon>
        <taxon>Pezizomycotina</taxon>
        <taxon>Sordariomycetes</taxon>
        <taxon>Sordariomycetidae</taxon>
        <taxon>Togniniales</taxon>
        <taxon>Togniniaceae</taxon>
        <taxon>Phaeoacremonium</taxon>
    </lineage>
</organism>
<evidence type="ECO:0000256" key="1">
    <source>
        <dbReference type="ARBA" id="ARBA00004141"/>
    </source>
</evidence>
<evidence type="ECO:0000313" key="13">
    <source>
        <dbReference type="Proteomes" id="UP000014074"/>
    </source>
</evidence>
<evidence type="ECO:0000313" key="12">
    <source>
        <dbReference type="EMBL" id="EON98192.1"/>
    </source>
</evidence>
<evidence type="ECO:0000256" key="8">
    <source>
        <dbReference type="ARBA" id="ARBA00023136"/>
    </source>
</evidence>
<proteinExistence type="inferred from homology"/>
<evidence type="ECO:0000256" key="7">
    <source>
        <dbReference type="ARBA" id="ARBA00022989"/>
    </source>
</evidence>
<feature type="compositionally biased region" description="Gly residues" evidence="11">
    <location>
        <begin position="195"/>
        <end position="211"/>
    </location>
</feature>
<dbReference type="GO" id="GO:0016020">
    <property type="term" value="C:membrane"/>
    <property type="evidence" value="ECO:0007669"/>
    <property type="project" value="UniProtKB-SubCell"/>
</dbReference>